<organism evidence="3 4">
    <name type="scientific">Desulfolithobacter dissulfuricans</name>
    <dbReference type="NCBI Taxonomy" id="2795293"/>
    <lineage>
        <taxon>Bacteria</taxon>
        <taxon>Pseudomonadati</taxon>
        <taxon>Thermodesulfobacteriota</taxon>
        <taxon>Desulfobulbia</taxon>
        <taxon>Desulfobulbales</taxon>
        <taxon>Desulfobulbaceae</taxon>
        <taxon>Desulfolithobacter</taxon>
    </lineage>
</organism>
<keyword evidence="4" id="KW-1185">Reference proteome</keyword>
<dbReference type="InterPro" id="IPR050955">
    <property type="entry name" value="Plant_Biomass_Hydrol_Est"/>
</dbReference>
<dbReference type="Proteomes" id="UP001063350">
    <property type="component" value="Chromosome"/>
</dbReference>
<feature type="domain" description="Phospholipase/carboxylesterase/thioesterase" evidence="2">
    <location>
        <begin position="96"/>
        <end position="180"/>
    </location>
</feature>
<accession>A0A915U917</accession>
<protein>
    <recommendedName>
        <fullName evidence="2">Phospholipase/carboxylesterase/thioesterase domain-containing protein</fullName>
    </recommendedName>
</protein>
<evidence type="ECO:0000313" key="4">
    <source>
        <dbReference type="Proteomes" id="UP001063350"/>
    </source>
</evidence>
<dbReference type="SUPFAM" id="SSF53474">
    <property type="entry name" value="alpha/beta-Hydrolases"/>
    <property type="match status" value="1"/>
</dbReference>
<dbReference type="AlphaFoldDB" id="A0A915U917"/>
<dbReference type="EMBL" id="AP024233">
    <property type="protein sequence ID" value="BCO07925.1"/>
    <property type="molecule type" value="Genomic_DNA"/>
</dbReference>
<dbReference type="Gene3D" id="3.40.50.1820">
    <property type="entry name" value="alpha/beta hydrolase"/>
    <property type="match status" value="1"/>
</dbReference>
<evidence type="ECO:0000313" key="3">
    <source>
        <dbReference type="EMBL" id="BCO07925.1"/>
    </source>
</evidence>
<dbReference type="InterPro" id="IPR029058">
    <property type="entry name" value="AB_hydrolase_fold"/>
</dbReference>
<dbReference type="KEGG" id="ddu:GF1_03010"/>
<reference evidence="3" key="1">
    <citation type="submission" date="2020-12" db="EMBL/GenBank/DDBJ databases">
        <title>Desulfobium dissulfuricans gen. nov., sp. nov., a novel mesophilic, sulfate-reducing bacterium isolated from a deep-sea hydrothermal vent.</title>
        <authorList>
            <person name="Hashimoto Y."/>
            <person name="Tame A."/>
            <person name="Sawayama S."/>
            <person name="Miyazaki J."/>
            <person name="Takai K."/>
            <person name="Nakagawa S."/>
        </authorList>
    </citation>
    <scope>NUCLEOTIDE SEQUENCE</scope>
    <source>
        <strain evidence="3">GF1</strain>
    </source>
</reference>
<dbReference type="PANTHER" id="PTHR43037">
    <property type="entry name" value="UNNAMED PRODUCT-RELATED"/>
    <property type="match status" value="1"/>
</dbReference>
<dbReference type="GO" id="GO:0016787">
    <property type="term" value="F:hydrolase activity"/>
    <property type="evidence" value="ECO:0007669"/>
    <property type="project" value="InterPro"/>
</dbReference>
<dbReference type="Pfam" id="PF02230">
    <property type="entry name" value="Abhydrolase_2"/>
    <property type="match status" value="1"/>
</dbReference>
<sequence>MLVDGETRSFIVYKPSSATTSQAPPLMIVLHGGLGNAAAMERTSGMDNVADKEGFIVVYPNGTGPRYAMRRQVKNRRTWNAGSCCGPAVRFNVDDVAFISNLIDKMQREYGIDPRRVYVAGFSNGAMLAYRLACEIPEKITAIIAVSGTLAVDSCSDKANQVAVLHIHGEMDDNVPYKGGMGHNSRAGVRHRSVEETVRMMTATRDCAPPKVEILHGVIKHTTYTCTSGAPFELITIKNGKHVWPGGHGRRNTPEDGRYISASEAAWNFAKKFTK</sequence>
<dbReference type="PANTHER" id="PTHR43037:SF1">
    <property type="entry name" value="BLL1128 PROTEIN"/>
    <property type="match status" value="1"/>
</dbReference>
<gene>
    <name evidence="3" type="primary">lpqP</name>
    <name evidence="3" type="ORF">GF1_03010</name>
</gene>
<keyword evidence="1" id="KW-0732">Signal</keyword>
<evidence type="ECO:0000259" key="2">
    <source>
        <dbReference type="Pfam" id="PF02230"/>
    </source>
</evidence>
<dbReference type="InterPro" id="IPR003140">
    <property type="entry name" value="PLipase/COase/thioEstase"/>
</dbReference>
<name>A0A915U917_9BACT</name>
<proteinExistence type="predicted"/>
<evidence type="ECO:0000256" key="1">
    <source>
        <dbReference type="ARBA" id="ARBA00022729"/>
    </source>
</evidence>